<gene>
    <name evidence="6" type="ORF">CCAX7_004560</name>
</gene>
<dbReference type="RefSeq" id="WP_119323850.1">
    <property type="nucleotide sequence ID" value="NZ_AP025739.1"/>
</dbReference>
<keyword evidence="3" id="KW-0812">Transmembrane</keyword>
<sequence length="286" mass="31746">MAVAHAIPAAPETVAVVPKHHILVRISHWLNIPLLLGLGLSGMSIYWAAPVYKHAYHEATASDDYVADLGRWIVTHAHIHGYALPGAPEGDPRPAANDWIYNHFSLGTGLLANALNLHWLFAYLFMANGILYLIGLSMGGGYKALLPRRTDPAQAFAMIRFYLGLVPAKLLRKPWKHPVITSKYNALQRGAYASMPVAATLSVLTGWAIHKPQQLGWLQGLFGGYDLARVWHFWLMWYFAAFVIPHVVLVLVDGWDTLRSMVVGWSVRTPHAALSDHSAPKNSRKK</sequence>
<comment type="subcellular location">
    <subcellularLocation>
        <location evidence="1">Cell membrane</location>
        <topology evidence="1">Multi-pass membrane protein</topology>
    </subcellularLocation>
</comment>
<organism evidence="6 7">
    <name type="scientific">Capsulimonas corticalis</name>
    <dbReference type="NCBI Taxonomy" id="2219043"/>
    <lineage>
        <taxon>Bacteria</taxon>
        <taxon>Bacillati</taxon>
        <taxon>Armatimonadota</taxon>
        <taxon>Armatimonadia</taxon>
        <taxon>Capsulimonadales</taxon>
        <taxon>Capsulimonadaceae</taxon>
        <taxon>Capsulimonas</taxon>
    </lineage>
</organism>
<keyword evidence="5" id="KW-0472">Membrane</keyword>
<dbReference type="InterPro" id="IPR016174">
    <property type="entry name" value="Di-haem_cyt_TM"/>
</dbReference>
<evidence type="ECO:0000256" key="2">
    <source>
        <dbReference type="ARBA" id="ARBA00022475"/>
    </source>
</evidence>
<dbReference type="SUPFAM" id="SSF81342">
    <property type="entry name" value="Transmembrane di-heme cytochromes"/>
    <property type="match status" value="1"/>
</dbReference>
<accession>A0A402D2Z5</accession>
<name>A0A402D2Z5_9BACT</name>
<reference evidence="6 7" key="1">
    <citation type="journal article" date="2019" name="Int. J. Syst. Evol. Microbiol.">
        <title>Capsulimonas corticalis gen. nov., sp. nov., an aerobic capsulated bacterium, of a novel bacterial order, Capsulimonadales ord. nov., of the class Armatimonadia of the phylum Armatimonadetes.</title>
        <authorList>
            <person name="Li J."/>
            <person name="Kudo C."/>
            <person name="Tonouchi A."/>
        </authorList>
    </citation>
    <scope>NUCLEOTIDE SEQUENCE [LARGE SCALE GENOMIC DNA]</scope>
    <source>
        <strain evidence="6 7">AX-7</strain>
    </source>
</reference>
<dbReference type="GO" id="GO:0022904">
    <property type="term" value="P:respiratory electron transport chain"/>
    <property type="evidence" value="ECO:0007669"/>
    <property type="project" value="InterPro"/>
</dbReference>
<dbReference type="EMBL" id="AP025739">
    <property type="protein sequence ID" value="BDI28405.1"/>
    <property type="molecule type" value="Genomic_DNA"/>
</dbReference>
<proteinExistence type="predicted"/>
<dbReference type="InterPro" id="IPR011577">
    <property type="entry name" value="Cyt_b561_bac/Ni-Hgenase"/>
</dbReference>
<keyword evidence="4" id="KW-1133">Transmembrane helix</keyword>
<protein>
    <submittedName>
        <fullName evidence="6">Uncharacterized protein</fullName>
    </submittedName>
</protein>
<dbReference type="InterPro" id="IPR051542">
    <property type="entry name" value="Hydrogenase_cytochrome"/>
</dbReference>
<dbReference type="GO" id="GO:0020037">
    <property type="term" value="F:heme binding"/>
    <property type="evidence" value="ECO:0007669"/>
    <property type="project" value="TreeGrafter"/>
</dbReference>
<dbReference type="GO" id="GO:0009055">
    <property type="term" value="F:electron transfer activity"/>
    <property type="evidence" value="ECO:0007669"/>
    <property type="project" value="InterPro"/>
</dbReference>
<dbReference type="GO" id="GO:0005886">
    <property type="term" value="C:plasma membrane"/>
    <property type="evidence" value="ECO:0007669"/>
    <property type="project" value="UniProtKB-SubCell"/>
</dbReference>
<dbReference type="AlphaFoldDB" id="A0A402D2Z5"/>
<dbReference type="OrthoDB" id="257690at2"/>
<evidence type="ECO:0000256" key="4">
    <source>
        <dbReference type="ARBA" id="ARBA00022989"/>
    </source>
</evidence>
<dbReference type="Gene3D" id="1.20.950.20">
    <property type="entry name" value="Transmembrane di-heme cytochromes, Chain C"/>
    <property type="match status" value="1"/>
</dbReference>
<keyword evidence="7" id="KW-1185">Reference proteome</keyword>
<evidence type="ECO:0000313" key="6">
    <source>
        <dbReference type="EMBL" id="BDI28405.1"/>
    </source>
</evidence>
<dbReference type="PANTHER" id="PTHR30485:SF1">
    <property type="entry name" value="CYTOCHROME YDHU-RELATED"/>
    <property type="match status" value="1"/>
</dbReference>
<dbReference type="Pfam" id="PF01292">
    <property type="entry name" value="Ni_hydr_CYTB"/>
    <property type="match status" value="1"/>
</dbReference>
<evidence type="ECO:0000256" key="5">
    <source>
        <dbReference type="ARBA" id="ARBA00023136"/>
    </source>
</evidence>
<dbReference type="PANTHER" id="PTHR30485">
    <property type="entry name" value="NI/FE-HYDROGENASE 1 B-TYPE CYTOCHROME SUBUNIT"/>
    <property type="match status" value="1"/>
</dbReference>
<keyword evidence="2" id="KW-1003">Cell membrane</keyword>
<dbReference type="Proteomes" id="UP000287394">
    <property type="component" value="Chromosome"/>
</dbReference>
<evidence type="ECO:0000256" key="3">
    <source>
        <dbReference type="ARBA" id="ARBA00022692"/>
    </source>
</evidence>
<evidence type="ECO:0000256" key="1">
    <source>
        <dbReference type="ARBA" id="ARBA00004651"/>
    </source>
</evidence>
<dbReference type="KEGG" id="ccot:CCAX7_004560"/>
<evidence type="ECO:0000313" key="7">
    <source>
        <dbReference type="Proteomes" id="UP000287394"/>
    </source>
</evidence>